<dbReference type="InterPro" id="IPR013780">
    <property type="entry name" value="Glyco_hydro_b"/>
</dbReference>
<dbReference type="PANTHER" id="PTHR22762:SF165">
    <property type="entry name" value="PUTATIVE (AFU_ORTHOLOGUE AFUA_1G06560)-RELATED"/>
    <property type="match status" value="1"/>
</dbReference>
<dbReference type="SUPFAM" id="SSF74650">
    <property type="entry name" value="Galactose mutarotase-like"/>
    <property type="match status" value="1"/>
</dbReference>
<dbReference type="Pfam" id="PF01055">
    <property type="entry name" value="Glyco_hydro_31_2nd"/>
    <property type="match status" value="1"/>
</dbReference>
<accession>A0ABX2JIM9</accession>
<dbReference type="Proteomes" id="UP000621447">
    <property type="component" value="Unassembled WGS sequence"/>
</dbReference>
<protein>
    <submittedName>
        <fullName evidence="6">Alpha-glucosidase</fullName>
    </submittedName>
</protein>
<dbReference type="Pfam" id="PF21365">
    <property type="entry name" value="Glyco_hydro_31_3rd"/>
    <property type="match status" value="1"/>
</dbReference>
<dbReference type="CDD" id="cd14752">
    <property type="entry name" value="GH31_N"/>
    <property type="match status" value="1"/>
</dbReference>
<evidence type="ECO:0000256" key="1">
    <source>
        <dbReference type="ARBA" id="ARBA00007806"/>
    </source>
</evidence>
<dbReference type="Gene3D" id="2.60.40.1180">
    <property type="entry name" value="Golgi alpha-mannosidase II"/>
    <property type="match status" value="1"/>
</dbReference>
<dbReference type="RefSeq" id="WP_174192794.1">
    <property type="nucleotide sequence ID" value="NZ_JABULH010000002.1"/>
</dbReference>
<keyword evidence="7" id="KW-1185">Reference proteome</keyword>
<dbReference type="CDD" id="cd06599">
    <property type="entry name" value="GH31_glycosidase_Aec37"/>
    <property type="match status" value="1"/>
</dbReference>
<organism evidence="6 7">
    <name type="scientific">Sphingomonas hominis</name>
    <dbReference type="NCBI Taxonomy" id="2741495"/>
    <lineage>
        <taxon>Bacteria</taxon>
        <taxon>Pseudomonadati</taxon>
        <taxon>Pseudomonadota</taxon>
        <taxon>Alphaproteobacteria</taxon>
        <taxon>Sphingomonadales</taxon>
        <taxon>Sphingomonadaceae</taxon>
        <taxon>Sphingomonas</taxon>
    </lineage>
</organism>
<dbReference type="SUPFAM" id="SSF51011">
    <property type="entry name" value="Glycosyl hydrolase domain"/>
    <property type="match status" value="1"/>
</dbReference>
<dbReference type="Pfam" id="PF13802">
    <property type="entry name" value="Gal_mutarotas_2"/>
    <property type="match status" value="1"/>
</dbReference>
<dbReference type="InterPro" id="IPR017853">
    <property type="entry name" value="GH"/>
</dbReference>
<evidence type="ECO:0000259" key="4">
    <source>
        <dbReference type="Pfam" id="PF13802"/>
    </source>
</evidence>
<feature type="domain" description="Glycoside hydrolase family 31 N-terminal" evidence="4">
    <location>
        <begin position="33"/>
        <end position="222"/>
    </location>
</feature>
<dbReference type="InterPro" id="IPR025887">
    <property type="entry name" value="Glyco_hydro_31_N_dom"/>
</dbReference>
<dbReference type="SUPFAM" id="SSF51445">
    <property type="entry name" value="(Trans)glycosidases"/>
    <property type="match status" value="1"/>
</dbReference>
<dbReference type="InterPro" id="IPR000322">
    <property type="entry name" value="Glyco_hydro_31_TIM"/>
</dbReference>
<reference evidence="6 7" key="1">
    <citation type="submission" date="2020-06" db="EMBL/GenBank/DDBJ databases">
        <title>Sphingomonas hominis sp. nov., a member of the Sphingomonas, isolated from the hair of a 22-year-old girl.</title>
        <authorList>
            <person name="Zhang D.-F."/>
            <person name="Cui X.-W."/>
        </authorList>
    </citation>
    <scope>NUCLEOTIDE SEQUENCE [LARGE SCALE GENOMIC DNA]</scope>
    <source>
        <strain evidence="6 7">HHU CXW</strain>
    </source>
</reference>
<gene>
    <name evidence="6" type="ORF">HRV97_05240</name>
</gene>
<dbReference type="InterPro" id="IPR011013">
    <property type="entry name" value="Gal_mutarotase_sf_dom"/>
</dbReference>
<feature type="domain" description="Glycosyl hydrolase family 31 C-terminal" evidence="5">
    <location>
        <begin position="604"/>
        <end position="689"/>
    </location>
</feature>
<proteinExistence type="inferred from homology"/>
<dbReference type="Gene3D" id="2.60.40.1760">
    <property type="entry name" value="glycosyl hydrolase (family 31)"/>
    <property type="match status" value="1"/>
</dbReference>
<evidence type="ECO:0000313" key="7">
    <source>
        <dbReference type="Proteomes" id="UP000621447"/>
    </source>
</evidence>
<sequence length="800" mass="88028">MRRATLSRPPIFTLSARAPGRVTLTADTGTVAHVFVLEDDVMRLLLLAEGRVTSPPSWAIAPGASDLAEPGRDRMDTAGFALPDFTCEERDGTLIVATARIRVTIALTGLHCVWEQQSGEAGDWCLMAADRPTQAYDFGWWDGRAHHYVARQPGERFYGLGDRTGDCDRAGRRFRLTNVDPMGFDAEHSDPMYKSIPYLLVADSAGRCHGAFYDSVADVTVDLGRELDNYHGLYRHVVADAGDLDLWMIAGPDPLAVTRRFTWLTGRPAMMPRWSLGYSGSTMTYTDAPDAAVQMAGFLDQCAEHDLGCTSFHLSSGYTSIGDKRYVFHWNRDKFPDPVAFVAGYAAAGVRLVPNIKPALLRSHPRYDEVAAAGLFVSDADGTPIEAQFWDEVGSYLDFTKPAAADWWRGEVGRALLDHGIEATWNDNNEYELWDARARFAGFGTAQAAAAMRPVQPMLMTRASRRAQVEAKPDQRPYVVTRSGMAGLHRYAQTWSGDNRTEWKTIRYNARQSIGLALSGVSNSGHDVGGFSGPAPSPELLVRWVQAGILMPRFSIHSWNDDRSVNEPWMYPEVLPAIHRLMALRQTLIPFFYDLLHRYARDYQPMVRPVWLDFADDARSWDECDEHLLGPNLLAAPVMEPGATRRRVRAPAGADWIDVWGGQGIAGGTEVTIDAPLDGAPPLLARAGSAMLVDLARGGWRPEPYRRGLWLFPPLDGTFAWDAVEDAGDGDGPIDRWLVTGSADANSVSIQVRRDGPGTFGDSDVTLLLPPGDTRRLIVNDGAGSVVRHDGRAGVAISLF</sequence>
<evidence type="ECO:0000259" key="3">
    <source>
        <dbReference type="Pfam" id="PF01055"/>
    </source>
</evidence>
<comment type="caution">
    <text evidence="6">The sequence shown here is derived from an EMBL/GenBank/DDBJ whole genome shotgun (WGS) entry which is preliminary data.</text>
</comment>
<keyword evidence="2" id="KW-0378">Hydrolase</keyword>
<evidence type="ECO:0000256" key="2">
    <source>
        <dbReference type="RuleBase" id="RU361185"/>
    </source>
</evidence>
<dbReference type="Gene3D" id="3.20.20.80">
    <property type="entry name" value="Glycosidases"/>
    <property type="match status" value="1"/>
</dbReference>
<evidence type="ECO:0000313" key="6">
    <source>
        <dbReference type="EMBL" id="NTS64556.1"/>
    </source>
</evidence>
<keyword evidence="2" id="KW-0326">Glycosidase</keyword>
<dbReference type="PANTHER" id="PTHR22762">
    <property type="entry name" value="ALPHA-GLUCOSIDASE"/>
    <property type="match status" value="1"/>
</dbReference>
<dbReference type="EMBL" id="JABULH010000002">
    <property type="protein sequence ID" value="NTS64556.1"/>
    <property type="molecule type" value="Genomic_DNA"/>
</dbReference>
<evidence type="ECO:0000259" key="5">
    <source>
        <dbReference type="Pfam" id="PF21365"/>
    </source>
</evidence>
<comment type="similarity">
    <text evidence="1 2">Belongs to the glycosyl hydrolase 31 family.</text>
</comment>
<name>A0ABX2JIM9_9SPHN</name>
<dbReference type="InterPro" id="IPR048395">
    <property type="entry name" value="Glyco_hydro_31_C"/>
</dbReference>
<feature type="domain" description="Glycoside hydrolase family 31 TIM barrel" evidence="3">
    <location>
        <begin position="268"/>
        <end position="595"/>
    </location>
</feature>